<accession>A0A518APL2</accession>
<dbReference type="Proteomes" id="UP000315750">
    <property type="component" value="Chromosome"/>
</dbReference>
<organism evidence="3 4">
    <name type="scientific">Aeoliella mucimassa</name>
    <dbReference type="NCBI Taxonomy" id="2527972"/>
    <lineage>
        <taxon>Bacteria</taxon>
        <taxon>Pseudomonadati</taxon>
        <taxon>Planctomycetota</taxon>
        <taxon>Planctomycetia</taxon>
        <taxon>Pirellulales</taxon>
        <taxon>Lacipirellulaceae</taxon>
        <taxon>Aeoliella</taxon>
    </lineage>
</organism>
<keyword evidence="1" id="KW-0732">Signal</keyword>
<sequence length="262" mass="28907" precursor="true">MRHKAYSALVCLVLLATGPIAMGESPCSGLVRVLLLSGQNNHNWQMTTPKLKAILEDTKRFSVEVTEHPEQLTSESLNKFQAIVSNWNAHSTHSTGESNWPPIAKEAYMEFVRRGGGHVVVHAGSASFPQWEEYHEMTLATWKVGQTRHDKQHTFTVDFADDTHLITQGLQSFEYYGELWLQPSIQEGTTVLATASSPLTPGGHNAPVAFASNFGKGRSFTLLLGHDANEMDNQGFQSLLTRGVYWAAIGEAMPSQATPEQQ</sequence>
<dbReference type="InterPro" id="IPR029010">
    <property type="entry name" value="ThuA-like"/>
</dbReference>
<dbReference type="SUPFAM" id="SSF52317">
    <property type="entry name" value="Class I glutamine amidotransferase-like"/>
    <property type="match status" value="1"/>
</dbReference>
<evidence type="ECO:0000256" key="1">
    <source>
        <dbReference type="SAM" id="SignalP"/>
    </source>
</evidence>
<dbReference type="KEGG" id="amuc:Pan181_28750"/>
<dbReference type="Pfam" id="PF06283">
    <property type="entry name" value="ThuA"/>
    <property type="match status" value="1"/>
</dbReference>
<feature type="domain" description="ThuA-like" evidence="2">
    <location>
        <begin position="32"/>
        <end position="247"/>
    </location>
</feature>
<evidence type="ECO:0000259" key="2">
    <source>
        <dbReference type="Pfam" id="PF06283"/>
    </source>
</evidence>
<dbReference type="EMBL" id="CP036278">
    <property type="protein sequence ID" value="QDU56665.1"/>
    <property type="molecule type" value="Genomic_DNA"/>
</dbReference>
<dbReference type="Gene3D" id="3.40.50.880">
    <property type="match status" value="1"/>
</dbReference>
<feature type="signal peptide" evidence="1">
    <location>
        <begin position="1"/>
        <end position="23"/>
    </location>
</feature>
<name>A0A518APL2_9BACT</name>
<dbReference type="PANTHER" id="PTHR40469">
    <property type="entry name" value="SECRETED GLYCOSYL HYDROLASE"/>
    <property type="match status" value="1"/>
</dbReference>
<feature type="chain" id="PRO_5021758972" evidence="1">
    <location>
        <begin position="24"/>
        <end position="262"/>
    </location>
</feature>
<gene>
    <name evidence="3" type="ORF">Pan181_28750</name>
</gene>
<protein>
    <submittedName>
        <fullName evidence="3">Trehalose utilization</fullName>
    </submittedName>
</protein>
<evidence type="ECO:0000313" key="4">
    <source>
        <dbReference type="Proteomes" id="UP000315750"/>
    </source>
</evidence>
<dbReference type="AlphaFoldDB" id="A0A518APL2"/>
<dbReference type="PANTHER" id="PTHR40469:SF2">
    <property type="entry name" value="GALACTOSE-BINDING DOMAIN-LIKE SUPERFAMILY PROTEIN"/>
    <property type="match status" value="1"/>
</dbReference>
<dbReference type="RefSeq" id="WP_197528339.1">
    <property type="nucleotide sequence ID" value="NZ_CP036278.1"/>
</dbReference>
<reference evidence="3 4" key="1">
    <citation type="submission" date="2019-02" db="EMBL/GenBank/DDBJ databases">
        <title>Deep-cultivation of Planctomycetes and their phenomic and genomic characterization uncovers novel biology.</title>
        <authorList>
            <person name="Wiegand S."/>
            <person name="Jogler M."/>
            <person name="Boedeker C."/>
            <person name="Pinto D."/>
            <person name="Vollmers J."/>
            <person name="Rivas-Marin E."/>
            <person name="Kohn T."/>
            <person name="Peeters S.H."/>
            <person name="Heuer A."/>
            <person name="Rast P."/>
            <person name="Oberbeckmann S."/>
            <person name="Bunk B."/>
            <person name="Jeske O."/>
            <person name="Meyerdierks A."/>
            <person name="Storesund J.E."/>
            <person name="Kallscheuer N."/>
            <person name="Luecker S."/>
            <person name="Lage O.M."/>
            <person name="Pohl T."/>
            <person name="Merkel B.J."/>
            <person name="Hornburger P."/>
            <person name="Mueller R.-W."/>
            <person name="Bruemmer F."/>
            <person name="Labrenz M."/>
            <person name="Spormann A.M."/>
            <person name="Op den Camp H."/>
            <person name="Overmann J."/>
            <person name="Amann R."/>
            <person name="Jetten M.S.M."/>
            <person name="Mascher T."/>
            <person name="Medema M.H."/>
            <person name="Devos D.P."/>
            <person name="Kaster A.-K."/>
            <person name="Ovreas L."/>
            <person name="Rohde M."/>
            <person name="Galperin M.Y."/>
            <person name="Jogler C."/>
        </authorList>
    </citation>
    <scope>NUCLEOTIDE SEQUENCE [LARGE SCALE GENOMIC DNA]</scope>
    <source>
        <strain evidence="3 4">Pan181</strain>
    </source>
</reference>
<keyword evidence="4" id="KW-1185">Reference proteome</keyword>
<proteinExistence type="predicted"/>
<dbReference type="InterPro" id="IPR029062">
    <property type="entry name" value="Class_I_gatase-like"/>
</dbReference>
<evidence type="ECO:0000313" key="3">
    <source>
        <dbReference type="EMBL" id="QDU56665.1"/>
    </source>
</evidence>